<feature type="domain" description="SWIM-type" evidence="3">
    <location>
        <begin position="53"/>
        <end position="87"/>
    </location>
</feature>
<dbReference type="RefSeq" id="WP_344488011.1">
    <property type="nucleotide sequence ID" value="NZ_BAAAQF010000010.1"/>
</dbReference>
<dbReference type="EMBL" id="BAAAQF010000010">
    <property type="protein sequence ID" value="GAA1682098.1"/>
    <property type="molecule type" value="Genomic_DNA"/>
</dbReference>
<accession>A0ABN2H519</accession>
<feature type="region of interest" description="Disordered" evidence="2">
    <location>
        <begin position="93"/>
        <end position="113"/>
    </location>
</feature>
<comment type="caution">
    <text evidence="4">The sequence shown here is derived from an EMBL/GenBank/DDBJ whole genome shotgun (WGS) entry which is preliminary data.</text>
</comment>
<keyword evidence="1" id="KW-0862">Zinc</keyword>
<name>A0ABN2H519_9ACTN</name>
<dbReference type="PROSITE" id="PS50966">
    <property type="entry name" value="ZF_SWIM"/>
    <property type="match status" value="1"/>
</dbReference>
<protein>
    <recommendedName>
        <fullName evidence="3">SWIM-type domain-containing protein</fullName>
    </recommendedName>
</protein>
<evidence type="ECO:0000256" key="1">
    <source>
        <dbReference type="PROSITE-ProRule" id="PRU00325"/>
    </source>
</evidence>
<evidence type="ECO:0000256" key="2">
    <source>
        <dbReference type="SAM" id="MobiDB-lite"/>
    </source>
</evidence>
<gene>
    <name evidence="4" type="ORF">GCM10009830_31560</name>
</gene>
<reference evidence="4 5" key="1">
    <citation type="journal article" date="2019" name="Int. J. Syst. Evol. Microbiol.">
        <title>The Global Catalogue of Microorganisms (GCM) 10K type strain sequencing project: providing services to taxonomists for standard genome sequencing and annotation.</title>
        <authorList>
            <consortium name="The Broad Institute Genomics Platform"/>
            <consortium name="The Broad Institute Genome Sequencing Center for Infectious Disease"/>
            <person name="Wu L."/>
            <person name="Ma J."/>
        </authorList>
    </citation>
    <scope>NUCLEOTIDE SEQUENCE [LARGE SCALE GENOMIC DNA]</scope>
    <source>
        <strain evidence="4 5">JCM 16001</strain>
    </source>
</reference>
<keyword evidence="5" id="KW-1185">Reference proteome</keyword>
<feature type="compositionally biased region" description="Low complexity" evidence="2">
    <location>
        <begin position="93"/>
        <end position="105"/>
    </location>
</feature>
<evidence type="ECO:0000313" key="4">
    <source>
        <dbReference type="EMBL" id="GAA1682098.1"/>
    </source>
</evidence>
<evidence type="ECO:0000259" key="3">
    <source>
        <dbReference type="PROSITE" id="PS50966"/>
    </source>
</evidence>
<dbReference type="Proteomes" id="UP001499851">
    <property type="component" value="Unassembled WGS sequence"/>
</dbReference>
<proteinExistence type="predicted"/>
<dbReference type="InterPro" id="IPR007527">
    <property type="entry name" value="Znf_SWIM"/>
</dbReference>
<keyword evidence="1" id="KW-0863">Zinc-finger</keyword>
<evidence type="ECO:0000313" key="5">
    <source>
        <dbReference type="Proteomes" id="UP001499851"/>
    </source>
</evidence>
<keyword evidence="1" id="KW-0479">Metal-binding</keyword>
<sequence length="648" mass="66459">MSRSDLLALTQDALAALANRGLVKRAAKDLDAGTAPELTLADGALTAVFPDGATAVLAAEGGLETATCTCGAPGKCRHRIGAVLAYQREHAGAATEAAETGTAPAEPEPPATPAAITDEQLLDALGPHALKAAEATRKAGYTARLVWPGPDRPAAAELPAATVSFLVPGLGYVHTDATGPARDTAIVLAVWAFRAADPAAATVAVGGADPQETLAESVHLAGQVLLDGAAGADAVLRAALQREAKALTRRRAHWPAGAVTDLIDQLQRYEDRSAAYDPHRLAVLLAEIPARARTAAHPLGTPAAHVLGSEEADATPLTLVRLTGLGARVGTEGDRRTLEVYLAQPETGMVLSIKRDWPIPENDQVTGAEVASRRLAGCRIGSLAAGNTVTEAATRTAARALKLGTGRLAKTQVLPLGLAWNDLPSSLRATDLGALAEELAERPPALVRPRVAAESLRVLAVAETELLGYDPASQRLHAVVTGPDGGSALVVVAHTSASPGALEAAEKAFTAGPLAVAGHVHRHRGRLIVEPTAILTPDGPVVPDFAPGDDSAELAAAGDAAASEPVAAAIEDAISVCADLAHQGLRRSREPSRVRVEAAASALNRVGLQRAATDFVHLSKALGDEDEPAKAAAWTAAAVRMLVTAELH</sequence>
<organism evidence="4 5">
    <name type="scientific">Glycomyces endophyticus</name>
    <dbReference type="NCBI Taxonomy" id="480996"/>
    <lineage>
        <taxon>Bacteria</taxon>
        <taxon>Bacillati</taxon>
        <taxon>Actinomycetota</taxon>
        <taxon>Actinomycetes</taxon>
        <taxon>Glycomycetales</taxon>
        <taxon>Glycomycetaceae</taxon>
        <taxon>Glycomyces</taxon>
    </lineage>
</organism>